<dbReference type="STRING" id="1081105.A0A166VSI6"/>
<dbReference type="Gene3D" id="4.10.240.10">
    <property type="entry name" value="Zn(2)-C6 fungal-type DNA-binding domain"/>
    <property type="match status" value="1"/>
</dbReference>
<dbReference type="EMBL" id="AZHC01000069">
    <property type="protein sequence ID" value="OAA33987.1"/>
    <property type="molecule type" value="Genomic_DNA"/>
</dbReference>
<dbReference type="InterPro" id="IPR036864">
    <property type="entry name" value="Zn2-C6_fun-type_DNA-bd_sf"/>
</dbReference>
<evidence type="ECO:0000313" key="5">
    <source>
        <dbReference type="Proteomes" id="UP000243498"/>
    </source>
</evidence>
<sequence>MRSRYQRLLPGTAKSNSPGRQSSESNGGASAPPTCSVNPIACERCRRKKAKCDGERPTCDRCVRNGTRCQYDADVGESRFSALKKKHSALDKEAVQLRKDVHQLKRLYGYICASSDDEAYKVFKHIRAGGSSNPMDALRSFDHDEFLTLEYTESPGSTEMSDDPAIEPASGALIELQALPWSVVASDNVISELISQYFTFDYLYVFPPIPRLAFLNEMHSGDTVAATSCSPVLVNAICAQQCFLSPKQYLGTVTRQELAEEFLQEANRLLQAEGGRPSLPSAQALCLMYAAAAARDQLNSALIPRAGAA</sequence>
<feature type="domain" description="Zn(2)-C6 fungal-type" evidence="3">
    <location>
        <begin position="41"/>
        <end position="71"/>
    </location>
</feature>
<evidence type="ECO:0000259" key="3">
    <source>
        <dbReference type="PROSITE" id="PS50048"/>
    </source>
</evidence>
<name>A0A166VSI6_METRR</name>
<dbReference type="AlphaFoldDB" id="A0A166VSI6"/>
<dbReference type="GO" id="GO:0008270">
    <property type="term" value="F:zinc ion binding"/>
    <property type="evidence" value="ECO:0007669"/>
    <property type="project" value="InterPro"/>
</dbReference>
<dbReference type="CDD" id="cd00067">
    <property type="entry name" value="GAL4"/>
    <property type="match status" value="1"/>
</dbReference>
<proteinExistence type="predicted"/>
<dbReference type="CDD" id="cd12148">
    <property type="entry name" value="fungal_TF_MHR"/>
    <property type="match status" value="1"/>
</dbReference>
<dbReference type="PROSITE" id="PS00463">
    <property type="entry name" value="ZN2_CY6_FUNGAL_1"/>
    <property type="match status" value="1"/>
</dbReference>
<evidence type="ECO:0000256" key="2">
    <source>
        <dbReference type="SAM" id="MobiDB-lite"/>
    </source>
</evidence>
<dbReference type="PANTHER" id="PTHR47256">
    <property type="entry name" value="ZN(II)2CYS6 TRANSCRIPTION FACTOR (EUROFUNG)-RELATED"/>
    <property type="match status" value="1"/>
</dbReference>
<dbReference type="OMA" id="AICAQQC"/>
<dbReference type="OrthoDB" id="2943660at2759"/>
<dbReference type="InterPro" id="IPR001138">
    <property type="entry name" value="Zn2Cys6_DnaBD"/>
</dbReference>
<dbReference type="GO" id="GO:0003677">
    <property type="term" value="F:DNA binding"/>
    <property type="evidence" value="ECO:0007669"/>
    <property type="project" value="UniProtKB-KW"/>
</dbReference>
<comment type="caution">
    <text evidence="4">The sequence shown here is derived from an EMBL/GenBank/DDBJ whole genome shotgun (WGS) entry which is preliminary data.</text>
</comment>
<dbReference type="Pfam" id="PF00172">
    <property type="entry name" value="Zn_clus"/>
    <property type="match status" value="1"/>
</dbReference>
<gene>
    <name evidence="4" type="ORF">NOR_08727</name>
</gene>
<organism evidence="4 5">
    <name type="scientific">Metarhizium rileyi (strain RCEF 4871)</name>
    <name type="common">Nomuraea rileyi</name>
    <dbReference type="NCBI Taxonomy" id="1649241"/>
    <lineage>
        <taxon>Eukaryota</taxon>
        <taxon>Fungi</taxon>
        <taxon>Dikarya</taxon>
        <taxon>Ascomycota</taxon>
        <taxon>Pezizomycotina</taxon>
        <taxon>Sordariomycetes</taxon>
        <taxon>Hypocreomycetidae</taxon>
        <taxon>Hypocreales</taxon>
        <taxon>Clavicipitaceae</taxon>
        <taxon>Metarhizium</taxon>
    </lineage>
</organism>
<dbReference type="PANTHER" id="PTHR47256:SF3">
    <property type="entry name" value="ZN(II)2CYS6 TRANSCRIPTION FACTOR (EUROFUNG)"/>
    <property type="match status" value="1"/>
</dbReference>
<dbReference type="GO" id="GO:0000981">
    <property type="term" value="F:DNA-binding transcription factor activity, RNA polymerase II-specific"/>
    <property type="evidence" value="ECO:0007669"/>
    <property type="project" value="InterPro"/>
</dbReference>
<dbReference type="SMART" id="SM00066">
    <property type="entry name" value="GAL4"/>
    <property type="match status" value="1"/>
</dbReference>
<evidence type="ECO:0000256" key="1">
    <source>
        <dbReference type="ARBA" id="ARBA00023242"/>
    </source>
</evidence>
<accession>A0A166VSI6</accession>
<feature type="compositionally biased region" description="Polar residues" evidence="2">
    <location>
        <begin position="13"/>
        <end position="33"/>
    </location>
</feature>
<keyword evidence="1" id="KW-0539">Nucleus</keyword>
<dbReference type="InterPro" id="IPR053187">
    <property type="entry name" value="Notoamide_regulator"/>
</dbReference>
<feature type="region of interest" description="Disordered" evidence="2">
    <location>
        <begin position="1"/>
        <end position="33"/>
    </location>
</feature>
<protein>
    <submittedName>
        <fullName evidence="4">Zn(2)-C6 fungal-type DNA-binding domain protein</fullName>
    </submittedName>
</protein>
<dbReference type="SUPFAM" id="SSF57701">
    <property type="entry name" value="Zn2/Cys6 DNA-binding domain"/>
    <property type="match status" value="1"/>
</dbReference>
<reference evidence="4 5" key="1">
    <citation type="journal article" date="2016" name="Genome Biol. Evol.">
        <title>Divergent and convergent evolution of fungal pathogenicity.</title>
        <authorList>
            <person name="Shang Y."/>
            <person name="Xiao G."/>
            <person name="Zheng P."/>
            <person name="Cen K."/>
            <person name="Zhan S."/>
            <person name="Wang C."/>
        </authorList>
    </citation>
    <scope>NUCLEOTIDE SEQUENCE [LARGE SCALE GENOMIC DNA]</scope>
    <source>
        <strain evidence="4 5">RCEF 4871</strain>
    </source>
</reference>
<evidence type="ECO:0000313" key="4">
    <source>
        <dbReference type="EMBL" id="OAA33987.1"/>
    </source>
</evidence>
<dbReference type="PROSITE" id="PS50048">
    <property type="entry name" value="ZN2_CY6_FUNGAL_2"/>
    <property type="match status" value="1"/>
</dbReference>
<dbReference type="Proteomes" id="UP000243498">
    <property type="component" value="Unassembled WGS sequence"/>
</dbReference>
<keyword evidence="5" id="KW-1185">Reference proteome</keyword>
<keyword evidence="4" id="KW-0238">DNA-binding</keyword>